<keyword evidence="3" id="KW-0812">Transmembrane</keyword>
<sequence length="395" mass="43534">MSTTIAKQPAKVVMPSVLPKNREEKPWYMYITLDLVLGILSRSIFHPAIVLIFWLCLAAVPPHHHRHPLGNPTLYYASFLLFVRFLLLMNHRIAYGSPRKVDWNKEVVVITGGGTGLGRTITELLLIKHRGVKVAVIDVKDPDESQRAWMKSDSEFQGRFSWQCIDVRNNAAMKIVAGRIKEELGTPTILINNAAMAVNGLALVASGYDAALSSQQAERTILTNTVGTFNALSAMLGDLTRAAENGNGATVVIISSLLAHLSPARLSDYAASKAALSSIHRTLTAEVAANPDKQIQDKVKTVLVEPGQIHTQLFADITKVPWYANFFGPILEVHEVAKAIVMQLETGDSGVIRMPFYSKCMPIYDVMPASIQKFMRWFSGIDSAIVTAKRQSRIT</sequence>
<dbReference type="Gene3D" id="3.40.50.720">
    <property type="entry name" value="NAD(P)-binding Rossmann-like Domain"/>
    <property type="match status" value="1"/>
</dbReference>
<dbReference type="Pfam" id="PF00106">
    <property type="entry name" value="adh_short"/>
    <property type="match status" value="1"/>
</dbReference>
<evidence type="ECO:0000256" key="3">
    <source>
        <dbReference type="SAM" id="Phobius"/>
    </source>
</evidence>
<gene>
    <name evidence="4" type="ORF">LTR05_003723</name>
</gene>
<accession>A0AAN7T0L7</accession>
<reference evidence="4 5" key="1">
    <citation type="submission" date="2023-08" db="EMBL/GenBank/DDBJ databases">
        <title>Black Yeasts Isolated from many extreme environments.</title>
        <authorList>
            <person name="Coleine C."/>
            <person name="Stajich J.E."/>
            <person name="Selbmann L."/>
        </authorList>
    </citation>
    <scope>NUCLEOTIDE SEQUENCE [LARGE SCALE GENOMIC DNA]</scope>
    <source>
        <strain evidence="4 5">CCFEE 5910</strain>
    </source>
</reference>
<keyword evidence="5" id="KW-1185">Reference proteome</keyword>
<dbReference type="InterPro" id="IPR036291">
    <property type="entry name" value="NAD(P)-bd_dom_sf"/>
</dbReference>
<evidence type="ECO:0000256" key="1">
    <source>
        <dbReference type="ARBA" id="ARBA00006484"/>
    </source>
</evidence>
<name>A0AAN7T0L7_9EURO</name>
<dbReference type="PRINTS" id="PR00081">
    <property type="entry name" value="GDHRDH"/>
</dbReference>
<evidence type="ECO:0000313" key="4">
    <source>
        <dbReference type="EMBL" id="KAK5086555.1"/>
    </source>
</evidence>
<dbReference type="PANTHER" id="PTHR24322:SF736">
    <property type="entry name" value="RETINOL DEHYDROGENASE 10"/>
    <property type="match status" value="1"/>
</dbReference>
<feature type="transmembrane region" description="Helical" evidence="3">
    <location>
        <begin position="74"/>
        <end position="95"/>
    </location>
</feature>
<comment type="caution">
    <text evidence="4">The sequence shown here is derived from an EMBL/GenBank/DDBJ whole genome shotgun (WGS) entry which is preliminary data.</text>
</comment>
<keyword evidence="3" id="KW-1133">Transmembrane helix</keyword>
<dbReference type="EMBL" id="JAVRRJ010000003">
    <property type="protein sequence ID" value="KAK5086555.1"/>
    <property type="molecule type" value="Genomic_DNA"/>
</dbReference>
<keyword evidence="3" id="KW-0472">Membrane</keyword>
<dbReference type="PANTHER" id="PTHR24322">
    <property type="entry name" value="PKSB"/>
    <property type="match status" value="1"/>
</dbReference>
<evidence type="ECO:0000313" key="5">
    <source>
        <dbReference type="Proteomes" id="UP001309876"/>
    </source>
</evidence>
<proteinExistence type="inferred from homology"/>
<dbReference type="GO" id="GO:0016616">
    <property type="term" value="F:oxidoreductase activity, acting on the CH-OH group of donors, NAD or NADP as acceptor"/>
    <property type="evidence" value="ECO:0007669"/>
    <property type="project" value="TreeGrafter"/>
</dbReference>
<keyword evidence="2" id="KW-0560">Oxidoreductase</keyword>
<dbReference type="InterPro" id="IPR002347">
    <property type="entry name" value="SDR_fam"/>
</dbReference>
<comment type="similarity">
    <text evidence="1">Belongs to the short-chain dehydrogenases/reductases (SDR) family.</text>
</comment>
<evidence type="ECO:0000256" key="2">
    <source>
        <dbReference type="ARBA" id="ARBA00023002"/>
    </source>
</evidence>
<dbReference type="AlphaFoldDB" id="A0AAN7T0L7"/>
<organism evidence="4 5">
    <name type="scientific">Lithohypha guttulata</name>
    <dbReference type="NCBI Taxonomy" id="1690604"/>
    <lineage>
        <taxon>Eukaryota</taxon>
        <taxon>Fungi</taxon>
        <taxon>Dikarya</taxon>
        <taxon>Ascomycota</taxon>
        <taxon>Pezizomycotina</taxon>
        <taxon>Eurotiomycetes</taxon>
        <taxon>Chaetothyriomycetidae</taxon>
        <taxon>Chaetothyriales</taxon>
        <taxon>Trichomeriaceae</taxon>
        <taxon>Lithohypha</taxon>
    </lineage>
</organism>
<feature type="transmembrane region" description="Helical" evidence="3">
    <location>
        <begin position="27"/>
        <end position="54"/>
    </location>
</feature>
<dbReference type="Proteomes" id="UP001309876">
    <property type="component" value="Unassembled WGS sequence"/>
</dbReference>
<protein>
    <submittedName>
        <fullName evidence="4">Uncharacterized protein</fullName>
    </submittedName>
</protein>
<dbReference type="SUPFAM" id="SSF51735">
    <property type="entry name" value="NAD(P)-binding Rossmann-fold domains"/>
    <property type="match status" value="1"/>
</dbReference>